<dbReference type="KEGG" id="ehx:EMIHUDRAFT_223343"/>
<evidence type="ECO:0000256" key="1">
    <source>
        <dbReference type="SAM" id="MobiDB-lite"/>
    </source>
</evidence>
<dbReference type="RefSeq" id="XP_005792234.1">
    <property type="nucleotide sequence ID" value="XM_005792177.1"/>
</dbReference>
<name>A0A0D3KVM0_EMIH1</name>
<accession>A0A0D3KVM0</accession>
<evidence type="ECO:0000313" key="3">
    <source>
        <dbReference type="Proteomes" id="UP000013827"/>
    </source>
</evidence>
<reference evidence="2" key="2">
    <citation type="submission" date="2024-10" db="UniProtKB">
        <authorList>
            <consortium name="EnsemblProtists"/>
        </authorList>
    </citation>
    <scope>IDENTIFICATION</scope>
</reference>
<dbReference type="GeneID" id="17285076"/>
<feature type="region of interest" description="Disordered" evidence="1">
    <location>
        <begin position="1"/>
        <end position="55"/>
    </location>
</feature>
<keyword evidence="3" id="KW-1185">Reference proteome</keyword>
<reference evidence="3" key="1">
    <citation type="journal article" date="2013" name="Nature">
        <title>Pan genome of the phytoplankton Emiliania underpins its global distribution.</title>
        <authorList>
            <person name="Read B.A."/>
            <person name="Kegel J."/>
            <person name="Klute M.J."/>
            <person name="Kuo A."/>
            <person name="Lefebvre S.C."/>
            <person name="Maumus F."/>
            <person name="Mayer C."/>
            <person name="Miller J."/>
            <person name="Monier A."/>
            <person name="Salamov A."/>
            <person name="Young J."/>
            <person name="Aguilar M."/>
            <person name="Claverie J.M."/>
            <person name="Frickenhaus S."/>
            <person name="Gonzalez K."/>
            <person name="Herman E.K."/>
            <person name="Lin Y.C."/>
            <person name="Napier J."/>
            <person name="Ogata H."/>
            <person name="Sarno A.F."/>
            <person name="Shmutz J."/>
            <person name="Schroeder D."/>
            <person name="de Vargas C."/>
            <person name="Verret F."/>
            <person name="von Dassow P."/>
            <person name="Valentin K."/>
            <person name="Van de Peer Y."/>
            <person name="Wheeler G."/>
            <person name="Dacks J.B."/>
            <person name="Delwiche C.F."/>
            <person name="Dyhrman S.T."/>
            <person name="Glockner G."/>
            <person name="John U."/>
            <person name="Richards T."/>
            <person name="Worden A.Z."/>
            <person name="Zhang X."/>
            <person name="Grigoriev I.V."/>
            <person name="Allen A.E."/>
            <person name="Bidle K."/>
            <person name="Borodovsky M."/>
            <person name="Bowler C."/>
            <person name="Brownlee C."/>
            <person name="Cock J.M."/>
            <person name="Elias M."/>
            <person name="Gladyshev V.N."/>
            <person name="Groth M."/>
            <person name="Guda C."/>
            <person name="Hadaegh A."/>
            <person name="Iglesias-Rodriguez M.D."/>
            <person name="Jenkins J."/>
            <person name="Jones B.M."/>
            <person name="Lawson T."/>
            <person name="Leese F."/>
            <person name="Lindquist E."/>
            <person name="Lobanov A."/>
            <person name="Lomsadze A."/>
            <person name="Malik S.B."/>
            <person name="Marsh M.E."/>
            <person name="Mackinder L."/>
            <person name="Mock T."/>
            <person name="Mueller-Roeber B."/>
            <person name="Pagarete A."/>
            <person name="Parker M."/>
            <person name="Probert I."/>
            <person name="Quesneville H."/>
            <person name="Raines C."/>
            <person name="Rensing S.A."/>
            <person name="Riano-Pachon D.M."/>
            <person name="Richier S."/>
            <person name="Rokitta S."/>
            <person name="Shiraiwa Y."/>
            <person name="Soanes D.M."/>
            <person name="van der Giezen M."/>
            <person name="Wahlund T.M."/>
            <person name="Williams B."/>
            <person name="Wilson W."/>
            <person name="Wolfe G."/>
            <person name="Wurch L.L."/>
        </authorList>
    </citation>
    <scope>NUCLEOTIDE SEQUENCE</scope>
</reference>
<dbReference type="Proteomes" id="UP000013827">
    <property type="component" value="Unassembled WGS sequence"/>
</dbReference>
<dbReference type="AlphaFoldDB" id="A0A0D3KVM0"/>
<organism evidence="2 3">
    <name type="scientific">Emiliania huxleyi (strain CCMP1516)</name>
    <dbReference type="NCBI Taxonomy" id="280463"/>
    <lineage>
        <taxon>Eukaryota</taxon>
        <taxon>Haptista</taxon>
        <taxon>Haptophyta</taxon>
        <taxon>Prymnesiophyceae</taxon>
        <taxon>Isochrysidales</taxon>
        <taxon>Noelaerhabdaceae</taxon>
        <taxon>Emiliania</taxon>
    </lineage>
</organism>
<dbReference type="HOGENOM" id="CLU_3036395_0_0_1"/>
<protein>
    <submittedName>
        <fullName evidence="2">Uncharacterized protein</fullName>
    </submittedName>
</protein>
<proteinExistence type="predicted"/>
<sequence length="55" mass="5883">MWDARRGTVDSTAADGTGPTADQDFTPPNAGPVRWRVGRHGKSEADNDFLRPSAA</sequence>
<evidence type="ECO:0000313" key="2">
    <source>
        <dbReference type="EnsemblProtists" id="EOD39805"/>
    </source>
</evidence>
<dbReference type="EnsemblProtists" id="EOD39805">
    <property type="protein sequence ID" value="EOD39805"/>
    <property type="gene ID" value="EMIHUDRAFT_223343"/>
</dbReference>
<dbReference type="PaxDb" id="2903-EOD39805"/>